<dbReference type="GO" id="GO:0019290">
    <property type="term" value="P:siderophore biosynthetic process"/>
    <property type="evidence" value="ECO:0007669"/>
    <property type="project" value="TreeGrafter"/>
</dbReference>
<dbReference type="Pfam" id="PF03621">
    <property type="entry name" value="MbtH"/>
    <property type="match status" value="1"/>
</dbReference>
<dbReference type="Proteomes" id="UP000503540">
    <property type="component" value="Chromosome"/>
</dbReference>
<organism evidence="4 5">
    <name type="scientific">Nocardia arthritidis</name>
    <dbReference type="NCBI Taxonomy" id="228602"/>
    <lineage>
        <taxon>Bacteria</taxon>
        <taxon>Bacillati</taxon>
        <taxon>Actinomycetota</taxon>
        <taxon>Actinomycetes</taxon>
        <taxon>Mycobacteriales</taxon>
        <taxon>Nocardiaceae</taxon>
        <taxon>Nocardia</taxon>
    </lineage>
</organism>
<dbReference type="PANTHER" id="PTHR38444">
    <property type="entry name" value="ENTEROBACTIN BIOSYNTHESIS PROTEIN YBDZ"/>
    <property type="match status" value="1"/>
</dbReference>
<comment type="function">
    <text evidence="1">Could be involved in mycobactin synthesis.</text>
</comment>
<dbReference type="SUPFAM" id="SSF160582">
    <property type="entry name" value="MbtH-like"/>
    <property type="match status" value="1"/>
</dbReference>
<evidence type="ECO:0000256" key="1">
    <source>
        <dbReference type="ARBA" id="ARBA00057165"/>
    </source>
</evidence>
<keyword evidence="5" id="KW-1185">Reference proteome</keyword>
<evidence type="ECO:0000313" key="4">
    <source>
        <dbReference type="EMBL" id="QIS08516.1"/>
    </source>
</evidence>
<evidence type="ECO:0000313" key="5">
    <source>
        <dbReference type="Proteomes" id="UP000503540"/>
    </source>
</evidence>
<dbReference type="InterPro" id="IPR037407">
    <property type="entry name" value="MLP_fam"/>
</dbReference>
<name>A0A6G9Y616_9NOCA</name>
<evidence type="ECO:0000256" key="2">
    <source>
        <dbReference type="ARBA" id="ARBA00072114"/>
    </source>
</evidence>
<dbReference type="AlphaFoldDB" id="A0A6G9Y616"/>
<evidence type="ECO:0000259" key="3">
    <source>
        <dbReference type="SMART" id="SM00923"/>
    </source>
</evidence>
<gene>
    <name evidence="4" type="ORF">F5544_02980</name>
</gene>
<dbReference type="FunFam" id="3.90.820.10:FF:000002">
    <property type="entry name" value="MbtH family protein"/>
    <property type="match status" value="1"/>
</dbReference>
<proteinExistence type="predicted"/>
<dbReference type="Gene3D" id="3.90.820.10">
    <property type="entry name" value="Structural Genomics, Unknown Function 30-nov-00 1gh9 Mol_id"/>
    <property type="match status" value="1"/>
</dbReference>
<sequence length="95" mass="10640">MQSIPYTAPVSSEVKLSTNPFDDEDGRFFVLVNDEEQHSLWPAFAEVPAGWRVVFGEDSRAACVEYVEKNWTDMRPKSLRDAMAADDAARQGAQS</sequence>
<feature type="domain" description="MbtH-like" evidence="3">
    <location>
        <begin position="19"/>
        <end position="69"/>
    </location>
</feature>
<protein>
    <recommendedName>
        <fullName evidence="2">Protein MbtH</fullName>
    </recommendedName>
</protein>
<dbReference type="InterPro" id="IPR005153">
    <property type="entry name" value="MbtH-like_dom"/>
</dbReference>
<dbReference type="PANTHER" id="PTHR38444:SF1">
    <property type="entry name" value="ENTEROBACTIN BIOSYNTHESIS PROTEIN YBDZ"/>
    <property type="match status" value="1"/>
</dbReference>
<accession>A0A6G9Y616</accession>
<dbReference type="EMBL" id="CP046172">
    <property type="protein sequence ID" value="QIS08516.1"/>
    <property type="molecule type" value="Genomic_DNA"/>
</dbReference>
<dbReference type="GO" id="GO:0005829">
    <property type="term" value="C:cytosol"/>
    <property type="evidence" value="ECO:0007669"/>
    <property type="project" value="TreeGrafter"/>
</dbReference>
<dbReference type="SMART" id="SM00923">
    <property type="entry name" value="MbtH"/>
    <property type="match status" value="1"/>
</dbReference>
<dbReference type="KEGG" id="nah:F5544_02980"/>
<reference evidence="4 5" key="1">
    <citation type="journal article" date="2019" name="ACS Chem. Biol.">
        <title>Identification and Mobilization of a Cryptic Antibiotic Biosynthesis Gene Locus from a Human-Pathogenic Nocardia Isolate.</title>
        <authorList>
            <person name="Herisse M."/>
            <person name="Ishida K."/>
            <person name="Porter J.L."/>
            <person name="Howden B."/>
            <person name="Hertweck C."/>
            <person name="Stinear T.P."/>
            <person name="Pidot S.J."/>
        </authorList>
    </citation>
    <scope>NUCLEOTIDE SEQUENCE [LARGE SCALE GENOMIC DNA]</scope>
    <source>
        <strain evidence="4 5">AUSMDU00012717</strain>
    </source>
</reference>
<dbReference type="InterPro" id="IPR038020">
    <property type="entry name" value="MbtH-like_sf"/>
</dbReference>